<dbReference type="OrthoDB" id="2435949at2759"/>
<feature type="non-terminal residue" evidence="1">
    <location>
        <position position="1"/>
    </location>
</feature>
<protein>
    <submittedName>
        <fullName evidence="1">16727_t:CDS:1</fullName>
    </submittedName>
</protein>
<sequence>QNSNNENEDYDLNNEAEENMIHKRIDSLDKLVLPTLLMVQIAFKLAKINLSAKTKAEYLKEKEYTYFGNLLEESLWQSCISLKNDLPILENPQSLEQYAEALPRTS</sequence>
<evidence type="ECO:0000313" key="1">
    <source>
        <dbReference type="EMBL" id="CAG8642185.1"/>
    </source>
</evidence>
<dbReference type="AlphaFoldDB" id="A0A9N9DID5"/>
<reference evidence="1" key="1">
    <citation type="submission" date="2021-06" db="EMBL/GenBank/DDBJ databases">
        <authorList>
            <person name="Kallberg Y."/>
            <person name="Tangrot J."/>
            <person name="Rosling A."/>
        </authorList>
    </citation>
    <scope>NUCLEOTIDE SEQUENCE</scope>
    <source>
        <strain evidence="1">MA453B</strain>
    </source>
</reference>
<evidence type="ECO:0000313" key="2">
    <source>
        <dbReference type="Proteomes" id="UP000789405"/>
    </source>
</evidence>
<dbReference type="Proteomes" id="UP000789405">
    <property type="component" value="Unassembled WGS sequence"/>
</dbReference>
<accession>A0A9N9DID5</accession>
<dbReference type="EMBL" id="CAJVPY010005401">
    <property type="protein sequence ID" value="CAG8642185.1"/>
    <property type="molecule type" value="Genomic_DNA"/>
</dbReference>
<proteinExistence type="predicted"/>
<comment type="caution">
    <text evidence="1">The sequence shown here is derived from an EMBL/GenBank/DDBJ whole genome shotgun (WGS) entry which is preliminary data.</text>
</comment>
<gene>
    <name evidence="1" type="ORF">DERYTH_LOCUS9718</name>
</gene>
<keyword evidence="2" id="KW-1185">Reference proteome</keyword>
<organism evidence="1 2">
    <name type="scientific">Dentiscutata erythropus</name>
    <dbReference type="NCBI Taxonomy" id="1348616"/>
    <lineage>
        <taxon>Eukaryota</taxon>
        <taxon>Fungi</taxon>
        <taxon>Fungi incertae sedis</taxon>
        <taxon>Mucoromycota</taxon>
        <taxon>Glomeromycotina</taxon>
        <taxon>Glomeromycetes</taxon>
        <taxon>Diversisporales</taxon>
        <taxon>Gigasporaceae</taxon>
        <taxon>Dentiscutata</taxon>
    </lineage>
</organism>
<name>A0A9N9DID5_9GLOM</name>